<dbReference type="AlphaFoldDB" id="A0A4V1GLV1"/>
<dbReference type="EMBL" id="CP029487">
    <property type="protein sequence ID" value="QCT71066.1"/>
    <property type="molecule type" value="Genomic_DNA"/>
</dbReference>
<evidence type="ECO:0000313" key="3">
    <source>
        <dbReference type="Proteomes" id="UP000218387"/>
    </source>
</evidence>
<dbReference type="Proteomes" id="UP000218387">
    <property type="component" value="Chromosome"/>
</dbReference>
<dbReference type="KEGG" id="emt:CPZ25_006915"/>
<keyword evidence="3" id="KW-1185">Reference proteome</keyword>
<evidence type="ECO:0000313" key="1">
    <source>
        <dbReference type="EMBL" id="QCT71066.1"/>
    </source>
</evidence>
<reference evidence="1 3" key="1">
    <citation type="submission" date="2018-05" db="EMBL/GenBank/DDBJ databases">
        <title>Genome comparison of Eubacterium sp.</title>
        <authorList>
            <person name="Feng Y."/>
            <person name="Sanchez-Andrea I."/>
            <person name="Stams A.J.M."/>
            <person name="De Vos W.M."/>
        </authorList>
    </citation>
    <scope>NUCLEOTIDE SEQUENCE [LARGE SCALE GENOMIC DNA]</scope>
    <source>
        <strain evidence="1 3">YI</strain>
    </source>
</reference>
<sequence>MRNSKNGEVEKLYRVLGIENTNRTIRNTINLGTLNNELNSNFSSFGNKLNGSWNNTVVTFNK</sequence>
<protein>
    <submittedName>
        <fullName evidence="1">Uncharacterized protein</fullName>
    </submittedName>
</protein>
<proteinExistence type="predicted"/>
<dbReference type="EMBL" id="CP029487">
    <property type="protein sequence ID" value="QCT71924.1"/>
    <property type="molecule type" value="Genomic_DNA"/>
</dbReference>
<dbReference type="RefSeq" id="WP_096919950.1">
    <property type="nucleotide sequence ID" value="NZ_CP029487.1"/>
</dbReference>
<gene>
    <name evidence="1" type="ORF">CPZ25_006915</name>
    <name evidence="2" type="ORF">CPZ25_011480</name>
</gene>
<dbReference type="KEGG" id="emt:CPZ25_011480"/>
<name>A0A4V1GLV1_EUBML</name>
<organism evidence="1 3">
    <name type="scientific">Eubacterium maltosivorans</name>
    <dbReference type="NCBI Taxonomy" id="2041044"/>
    <lineage>
        <taxon>Bacteria</taxon>
        <taxon>Bacillati</taxon>
        <taxon>Bacillota</taxon>
        <taxon>Clostridia</taxon>
        <taxon>Eubacteriales</taxon>
        <taxon>Eubacteriaceae</taxon>
        <taxon>Eubacterium</taxon>
    </lineage>
</organism>
<accession>A0A4V1GLV1</accession>
<evidence type="ECO:0000313" key="2">
    <source>
        <dbReference type="EMBL" id="QCT71924.1"/>
    </source>
</evidence>